<organism evidence="2 3">
    <name type="scientific">Flavobacterium succinicans</name>
    <dbReference type="NCBI Taxonomy" id="29536"/>
    <lineage>
        <taxon>Bacteria</taxon>
        <taxon>Pseudomonadati</taxon>
        <taxon>Bacteroidota</taxon>
        <taxon>Flavobacteriia</taxon>
        <taxon>Flavobacteriales</taxon>
        <taxon>Flavobacteriaceae</taxon>
        <taxon>Flavobacterium</taxon>
    </lineage>
</organism>
<feature type="domain" description="Serine aminopeptidase S33" evidence="1">
    <location>
        <begin position="101"/>
        <end position="238"/>
    </location>
</feature>
<keyword evidence="2" id="KW-0378">Hydrolase</keyword>
<name>A0A199XNN6_9FLAO</name>
<accession>A0A199XNN6</accession>
<dbReference type="AlphaFoldDB" id="A0A199XNN6"/>
<keyword evidence="3" id="KW-1185">Reference proteome</keyword>
<dbReference type="InterPro" id="IPR022742">
    <property type="entry name" value="Hydrolase_4"/>
</dbReference>
<dbReference type="SUPFAM" id="SSF53474">
    <property type="entry name" value="alpha/beta-Hydrolases"/>
    <property type="match status" value="1"/>
</dbReference>
<proteinExistence type="predicted"/>
<dbReference type="Pfam" id="PF12146">
    <property type="entry name" value="Hydrolase_4"/>
    <property type="match status" value="1"/>
</dbReference>
<dbReference type="PATRIC" id="fig|29536.5.peg.2590"/>
<dbReference type="Gene3D" id="3.40.50.1820">
    <property type="entry name" value="alpha/beta hydrolase"/>
    <property type="match status" value="1"/>
</dbReference>
<dbReference type="PANTHER" id="PTHR46438">
    <property type="entry name" value="ALPHA/BETA-HYDROLASES SUPERFAMILY PROTEIN"/>
    <property type="match status" value="1"/>
</dbReference>
<dbReference type="GO" id="GO:0016787">
    <property type="term" value="F:hydrolase activity"/>
    <property type="evidence" value="ECO:0007669"/>
    <property type="project" value="UniProtKB-KW"/>
</dbReference>
<dbReference type="EMBL" id="JMTM01000065">
    <property type="protein sequence ID" value="OAZ03245.1"/>
    <property type="molecule type" value="Genomic_DNA"/>
</dbReference>
<reference evidence="2 3" key="1">
    <citation type="submission" date="2016-06" db="EMBL/GenBank/DDBJ databases">
        <title>Draft genome sequence of Flavobacterium succinicans strain DD5b.</title>
        <authorList>
            <person name="Poehlein A."/>
            <person name="Daniel R."/>
            <person name="Simeonova D.D."/>
        </authorList>
    </citation>
    <scope>NUCLEOTIDE SEQUENCE [LARGE SCALE GENOMIC DNA]</scope>
    <source>
        <strain evidence="2 3">DD5b</strain>
    </source>
</reference>
<evidence type="ECO:0000259" key="1">
    <source>
        <dbReference type="Pfam" id="PF12146"/>
    </source>
</evidence>
<comment type="caution">
    <text evidence="2">The sequence shown here is derived from an EMBL/GenBank/DDBJ whole genome shotgun (WGS) entry which is preliminary data.</text>
</comment>
<protein>
    <submittedName>
        <fullName evidence="2">Alpha/beta hydrolase family protein</fullName>
    </submittedName>
</protein>
<evidence type="ECO:0000313" key="2">
    <source>
        <dbReference type="EMBL" id="OAZ03245.1"/>
    </source>
</evidence>
<dbReference type="Proteomes" id="UP000093807">
    <property type="component" value="Unassembled WGS sequence"/>
</dbReference>
<gene>
    <name evidence="2" type="ORF">FLB_24910</name>
</gene>
<dbReference type="InterPro" id="IPR029058">
    <property type="entry name" value="AB_hydrolase_fold"/>
</dbReference>
<evidence type="ECO:0000313" key="3">
    <source>
        <dbReference type="Proteomes" id="UP000093807"/>
    </source>
</evidence>
<sequence length="303" mass="35014">MDSGRCFTIKKFIQNDTDWYQKTQKKMKLKRMIQKNIGFYFNILACVHPKMLQRKGFALFCNPFAHKVKPHQMQFLKKGISEVIEYENYKIQTYKWGNGSKKILMVHGWASHSFRWKKYVEQLVQQDFTVYALDAPAHGLSSGKMIHVVLYAQVIAMFLQRKPEVNAIISHSIGGFATAYYLNQYKTNNIEKVVIMGAPGEATDFFDFYKKTLGLSSRALELIIKEFELQLGQLPSYFSTAKFAEHLTIPALIVHDKGDEATHHHYSIRLNKHWKNSQLVLTEGLGHDLKSKEVIQTVVSFVN</sequence>